<gene>
    <name evidence="2" type="primary">GIP</name>
    <name evidence="2" type="ORF">CR513_60949</name>
</gene>
<reference evidence="2" key="1">
    <citation type="submission" date="2018-05" db="EMBL/GenBank/DDBJ databases">
        <title>Draft genome of Mucuna pruriens seed.</title>
        <authorList>
            <person name="Nnadi N.E."/>
            <person name="Vos R."/>
            <person name="Hasami M.H."/>
            <person name="Devisetty U.K."/>
            <person name="Aguiy J.C."/>
        </authorList>
    </citation>
    <scope>NUCLEOTIDE SEQUENCE [LARGE SCALE GENOMIC DNA]</scope>
    <source>
        <strain evidence="2">JCA_2017</strain>
    </source>
</reference>
<accession>A0A371E4B8</accession>
<dbReference type="InterPro" id="IPR013103">
    <property type="entry name" value="RVT_2"/>
</dbReference>
<dbReference type="AlphaFoldDB" id="A0A371E4B8"/>
<dbReference type="OrthoDB" id="1305265at2759"/>
<dbReference type="Proteomes" id="UP000257109">
    <property type="component" value="Unassembled WGS sequence"/>
</dbReference>
<dbReference type="EMBL" id="QJKJ01016518">
    <property type="protein sequence ID" value="RDX60875.1"/>
    <property type="molecule type" value="Genomic_DNA"/>
</dbReference>
<feature type="non-terminal residue" evidence="2">
    <location>
        <position position="113"/>
    </location>
</feature>
<dbReference type="Pfam" id="PF07727">
    <property type="entry name" value="RVT_2"/>
    <property type="match status" value="1"/>
</dbReference>
<evidence type="ECO:0000313" key="3">
    <source>
        <dbReference type="Proteomes" id="UP000257109"/>
    </source>
</evidence>
<organism evidence="2 3">
    <name type="scientific">Mucuna pruriens</name>
    <name type="common">Velvet bean</name>
    <name type="synonym">Dolichos pruriens</name>
    <dbReference type="NCBI Taxonomy" id="157652"/>
    <lineage>
        <taxon>Eukaryota</taxon>
        <taxon>Viridiplantae</taxon>
        <taxon>Streptophyta</taxon>
        <taxon>Embryophyta</taxon>
        <taxon>Tracheophyta</taxon>
        <taxon>Spermatophyta</taxon>
        <taxon>Magnoliopsida</taxon>
        <taxon>eudicotyledons</taxon>
        <taxon>Gunneridae</taxon>
        <taxon>Pentapetalae</taxon>
        <taxon>rosids</taxon>
        <taxon>fabids</taxon>
        <taxon>Fabales</taxon>
        <taxon>Fabaceae</taxon>
        <taxon>Papilionoideae</taxon>
        <taxon>50 kb inversion clade</taxon>
        <taxon>NPAAA clade</taxon>
        <taxon>indigoferoid/millettioid clade</taxon>
        <taxon>Phaseoleae</taxon>
        <taxon>Mucuna</taxon>
    </lineage>
</organism>
<feature type="non-terminal residue" evidence="2">
    <location>
        <position position="1"/>
    </location>
</feature>
<name>A0A371E4B8_MUCPR</name>
<feature type="domain" description="Reverse transcriptase Ty1/copia-type" evidence="1">
    <location>
        <begin position="3"/>
        <end position="72"/>
    </location>
</feature>
<sequence>YCFFDTYFPITKLTTIRLLIAFASSQFWHLHQLDVHNAFLDSNLYEEVYMQFLPRNSTTRPNQICKLLKFIYDDLILVDNDLHEINHIKSFPNNNFKIKDFGYIKKFLGAEIT</sequence>
<evidence type="ECO:0000313" key="2">
    <source>
        <dbReference type="EMBL" id="RDX60875.1"/>
    </source>
</evidence>
<evidence type="ECO:0000259" key="1">
    <source>
        <dbReference type="Pfam" id="PF07727"/>
    </source>
</evidence>
<dbReference type="STRING" id="157652.A0A371E4B8"/>
<protein>
    <submittedName>
        <fullName evidence="2">Copia protein</fullName>
    </submittedName>
</protein>
<comment type="caution">
    <text evidence="2">The sequence shown here is derived from an EMBL/GenBank/DDBJ whole genome shotgun (WGS) entry which is preliminary data.</text>
</comment>
<proteinExistence type="predicted"/>
<keyword evidence="3" id="KW-1185">Reference proteome</keyword>